<evidence type="ECO:0000313" key="3">
    <source>
        <dbReference type="EMBL" id="CCA20317.1"/>
    </source>
</evidence>
<reference evidence="3" key="1">
    <citation type="journal article" date="2011" name="PLoS Biol.">
        <title>Gene gain and loss during evolution of obligate parasitism in the white rust pathogen of Arabidopsis thaliana.</title>
        <authorList>
            <person name="Kemen E."/>
            <person name="Gardiner A."/>
            <person name="Schultz-Larsen T."/>
            <person name="Kemen A.C."/>
            <person name="Balmuth A.L."/>
            <person name="Robert-Seilaniantz A."/>
            <person name="Bailey K."/>
            <person name="Holub E."/>
            <person name="Studholme D.J."/>
            <person name="Maclean D."/>
            <person name="Jones J.D."/>
        </authorList>
    </citation>
    <scope>NUCLEOTIDE SEQUENCE</scope>
</reference>
<dbReference type="AlphaFoldDB" id="F0WGF6"/>
<dbReference type="Pfam" id="PF03221">
    <property type="entry name" value="HTH_Tnp_Tc5"/>
    <property type="match status" value="1"/>
</dbReference>
<reference evidence="3" key="2">
    <citation type="submission" date="2011-02" db="EMBL/GenBank/DDBJ databases">
        <authorList>
            <person name="MacLean D."/>
        </authorList>
    </citation>
    <scope>NUCLEOTIDE SEQUENCE</scope>
</reference>
<dbReference type="PROSITE" id="PS51253">
    <property type="entry name" value="HTH_CENPB"/>
    <property type="match status" value="1"/>
</dbReference>
<dbReference type="GO" id="GO:0003677">
    <property type="term" value="F:DNA binding"/>
    <property type="evidence" value="ECO:0007669"/>
    <property type="project" value="UniProtKB-KW"/>
</dbReference>
<dbReference type="HOGENOM" id="CLU_018294_7_1_1"/>
<keyword evidence="1" id="KW-0238">DNA-binding</keyword>
<name>F0WGF6_9STRA</name>
<accession>F0WGF6</accession>
<dbReference type="InterPro" id="IPR006600">
    <property type="entry name" value="HTH_CenpB_DNA-bd_dom"/>
</dbReference>
<proteinExistence type="predicted"/>
<dbReference type="Gene3D" id="1.10.10.60">
    <property type="entry name" value="Homeodomain-like"/>
    <property type="match status" value="1"/>
</dbReference>
<sequence length="164" mass="18697">MTAATRIRLNSEKKRALRVHHAAYPDMTRQQLSKWAASAFKLPRPLSRTSLADLLKCQEDDTERNPLRKASHCAHSPELEAQLVVWIKRCEEMEIPIVTGAAIRQKPEMLRSILLNIATPTTADVLSRLMLSKSWLYRFQQRQGLKSRRTYGEAGSVKTTAIEN</sequence>
<evidence type="ECO:0000259" key="2">
    <source>
        <dbReference type="PROSITE" id="PS51253"/>
    </source>
</evidence>
<organism evidence="3">
    <name type="scientific">Albugo laibachii Nc14</name>
    <dbReference type="NCBI Taxonomy" id="890382"/>
    <lineage>
        <taxon>Eukaryota</taxon>
        <taxon>Sar</taxon>
        <taxon>Stramenopiles</taxon>
        <taxon>Oomycota</taxon>
        <taxon>Peronosporomycetes</taxon>
        <taxon>Albuginales</taxon>
        <taxon>Albuginaceae</taxon>
        <taxon>Albugo</taxon>
    </lineage>
</organism>
<dbReference type="EMBL" id="FR824136">
    <property type="protein sequence ID" value="CCA20317.1"/>
    <property type="molecule type" value="Genomic_DNA"/>
</dbReference>
<protein>
    <submittedName>
        <fullName evidence="3">AlNc14C91G5688 protein</fullName>
    </submittedName>
</protein>
<gene>
    <name evidence="3" type="primary">AlNc14C91G5688</name>
    <name evidence="3" type="ORF">ALNC14_064600</name>
</gene>
<feature type="domain" description="HTH CENPB-type" evidence="2">
    <location>
        <begin position="67"/>
        <end position="149"/>
    </location>
</feature>
<evidence type="ECO:0000256" key="1">
    <source>
        <dbReference type="ARBA" id="ARBA00023125"/>
    </source>
</evidence>